<dbReference type="GO" id="GO:0008146">
    <property type="term" value="F:sulfotransferase activity"/>
    <property type="evidence" value="ECO:0007669"/>
    <property type="project" value="InterPro"/>
</dbReference>
<name>A0A840CBP8_9RHOB</name>
<keyword evidence="2" id="KW-1185">Reference proteome</keyword>
<accession>A0A840CBP8</accession>
<sequence length="231" mass="26590">MRPRELAHLTGFGRRYFIAFWSRGLPIYAAPREVQDVSGAIFVHIPKTAGISVCEAVYNTDQLFGHAPAIGWRSRDVERFERLFTFSLMRDPTDRFFSAFYYLKTGALTDKDNAFAARYLSAFDTPDALLTAMARNPFLRARIMSWVHFTPQAWYLTDRQSKVIVDYIGRVETFDESMSEIATRLGKTYAPTHSNKSKRPRDLALGPQAKTFLENLYADDFLIYHDRFGNT</sequence>
<comment type="caution">
    <text evidence="1">The sequence shown here is derived from an EMBL/GenBank/DDBJ whole genome shotgun (WGS) entry which is preliminary data.</text>
</comment>
<dbReference type="EMBL" id="JACIEQ010000005">
    <property type="protein sequence ID" value="MBB4023441.1"/>
    <property type="molecule type" value="Genomic_DNA"/>
</dbReference>
<dbReference type="InterPro" id="IPR027417">
    <property type="entry name" value="P-loop_NTPase"/>
</dbReference>
<dbReference type="Gene3D" id="3.40.50.300">
    <property type="entry name" value="P-loop containing nucleotide triphosphate hydrolases"/>
    <property type="match status" value="1"/>
</dbReference>
<dbReference type="InterPro" id="IPR005331">
    <property type="entry name" value="Sulfotransferase"/>
</dbReference>
<gene>
    <name evidence="1" type="ORF">GGR17_003270</name>
</gene>
<dbReference type="SUPFAM" id="SSF52540">
    <property type="entry name" value="P-loop containing nucleoside triphosphate hydrolases"/>
    <property type="match status" value="1"/>
</dbReference>
<dbReference type="Pfam" id="PF03567">
    <property type="entry name" value="Sulfotransfer_2"/>
    <property type="match status" value="1"/>
</dbReference>
<evidence type="ECO:0000313" key="2">
    <source>
        <dbReference type="Proteomes" id="UP000585681"/>
    </source>
</evidence>
<dbReference type="AlphaFoldDB" id="A0A840CBP8"/>
<dbReference type="RefSeq" id="WP_054539617.1">
    <property type="nucleotide sequence ID" value="NZ_JACIEQ010000005.1"/>
</dbReference>
<dbReference type="Proteomes" id="UP000585681">
    <property type="component" value="Unassembled WGS sequence"/>
</dbReference>
<protein>
    <recommendedName>
        <fullName evidence="3">Sulfotransferase family protein</fullName>
    </recommendedName>
</protein>
<reference evidence="1" key="1">
    <citation type="submission" date="2020-08" db="EMBL/GenBank/DDBJ databases">
        <title>Genomic Encyclopedia of Type Strains, Phase IV (KMG-IV): sequencing the most valuable type-strain genomes for metagenomic binning, comparative biology and taxonomic classification.</title>
        <authorList>
            <person name="Goeker M."/>
        </authorList>
    </citation>
    <scope>NUCLEOTIDE SEQUENCE [LARGE SCALE GENOMIC DNA]</scope>
    <source>
        <strain evidence="1">DSM 105040</strain>
    </source>
</reference>
<proteinExistence type="predicted"/>
<evidence type="ECO:0008006" key="3">
    <source>
        <dbReference type="Google" id="ProtNLM"/>
    </source>
</evidence>
<dbReference type="GO" id="GO:0016020">
    <property type="term" value="C:membrane"/>
    <property type="evidence" value="ECO:0007669"/>
    <property type="project" value="InterPro"/>
</dbReference>
<organism evidence="1 2">
    <name type="scientific">Actibacterium naphthalenivorans</name>
    <dbReference type="NCBI Taxonomy" id="1614693"/>
    <lineage>
        <taxon>Bacteria</taxon>
        <taxon>Pseudomonadati</taxon>
        <taxon>Pseudomonadota</taxon>
        <taxon>Alphaproteobacteria</taxon>
        <taxon>Rhodobacterales</taxon>
        <taxon>Roseobacteraceae</taxon>
        <taxon>Actibacterium</taxon>
    </lineage>
</organism>
<evidence type="ECO:0000313" key="1">
    <source>
        <dbReference type="EMBL" id="MBB4023441.1"/>
    </source>
</evidence>